<reference evidence="1 2" key="1">
    <citation type="submission" date="2017-07" db="EMBL/GenBank/DDBJ databases">
        <title>Lactobacillus curvatus MRS6 whole genome.</title>
        <authorList>
            <person name="Jans C."/>
            <person name="Lagler S."/>
            <person name="Lacroix C."/>
            <person name="Meile L."/>
            <person name="Stevens M.J.A."/>
        </authorList>
    </citation>
    <scope>NUCLEOTIDE SEQUENCE [LARGE SCALE GENOMIC DNA]</scope>
    <source>
        <strain evidence="1 2">MRS6</strain>
    </source>
</reference>
<name>A0AAC9Y261_LATCU</name>
<accession>A0AAC9Y261</accession>
<sequence length="177" mass="20286">MALISMQSQEFEKWLGDFQQLRLPLWSEFPDLDLYMDQVISEVNKRLSPLLDVKITKTMINSYVKMAIIERPEKKRYNRDHLAELIVVSIMKLVFPLEVIKQGISQSLANDTAGKAYDQFVQLFNAEIANINAQSTVNEFNLNEEPLNIVQKVAVKSVIYKLIGTKLVTLEEPVSIL</sequence>
<dbReference type="Proteomes" id="UP000199749">
    <property type="component" value="Chromosome"/>
</dbReference>
<dbReference type="EMBL" id="CP022474">
    <property type="protein sequence ID" value="ASN61022.1"/>
    <property type="molecule type" value="Genomic_DNA"/>
</dbReference>
<gene>
    <name evidence="1" type="ORF">CG419_05790</name>
</gene>
<dbReference type="PANTHER" id="PTHR40056:SF1">
    <property type="entry name" value="DUF1836 DOMAIN-CONTAINING PROTEIN"/>
    <property type="match status" value="1"/>
</dbReference>
<evidence type="ECO:0008006" key="3">
    <source>
        <dbReference type="Google" id="ProtNLM"/>
    </source>
</evidence>
<protein>
    <recommendedName>
        <fullName evidence="3">DUF1836 domain-containing protein</fullName>
    </recommendedName>
</protein>
<dbReference type="Pfam" id="PF08876">
    <property type="entry name" value="DUF1836"/>
    <property type="match status" value="1"/>
</dbReference>
<dbReference type="AlphaFoldDB" id="A0AAC9Y261"/>
<evidence type="ECO:0000313" key="1">
    <source>
        <dbReference type="EMBL" id="ASN61022.1"/>
    </source>
</evidence>
<evidence type="ECO:0000313" key="2">
    <source>
        <dbReference type="Proteomes" id="UP000199749"/>
    </source>
</evidence>
<proteinExistence type="predicted"/>
<dbReference type="InterPro" id="IPR014975">
    <property type="entry name" value="DUF1836"/>
</dbReference>
<organism evidence="1 2">
    <name type="scientific">Latilactobacillus curvatus</name>
    <name type="common">Lactobacillus curvatus</name>
    <dbReference type="NCBI Taxonomy" id="28038"/>
    <lineage>
        <taxon>Bacteria</taxon>
        <taxon>Bacillati</taxon>
        <taxon>Bacillota</taxon>
        <taxon>Bacilli</taxon>
        <taxon>Lactobacillales</taxon>
        <taxon>Lactobacillaceae</taxon>
        <taxon>Latilactobacillus</taxon>
    </lineage>
</organism>
<dbReference type="PANTHER" id="PTHR40056">
    <property type="entry name" value="HYPOTHETICAL CYTOSOLIC PROTEIN"/>
    <property type="match status" value="1"/>
</dbReference>